<organism evidence="2 3">
    <name type="scientific">Microvirga aerilata</name>
    <dbReference type="NCBI Taxonomy" id="670292"/>
    <lineage>
        <taxon>Bacteria</taxon>
        <taxon>Pseudomonadati</taxon>
        <taxon>Pseudomonadota</taxon>
        <taxon>Alphaproteobacteria</taxon>
        <taxon>Hyphomicrobiales</taxon>
        <taxon>Methylobacteriaceae</taxon>
        <taxon>Microvirga</taxon>
    </lineage>
</organism>
<protein>
    <submittedName>
        <fullName evidence="2">Uncharacterized protein</fullName>
    </submittedName>
</protein>
<dbReference type="EMBL" id="JAEQMY010000002">
    <property type="protein sequence ID" value="MBL0402811.1"/>
    <property type="molecule type" value="Genomic_DNA"/>
</dbReference>
<sequence>MPALDAPPDLPGFTPAPPLPNVLDMPIAEEVPPLPGFTADSMAGQPDLESYPIQDHDPSDYVESFPIGEDGRALGAGERRYTGSKIP</sequence>
<accession>A0A937CY12</accession>
<feature type="compositionally biased region" description="Basic and acidic residues" evidence="1">
    <location>
        <begin position="69"/>
        <end position="81"/>
    </location>
</feature>
<dbReference type="Proteomes" id="UP000605848">
    <property type="component" value="Unassembled WGS sequence"/>
</dbReference>
<keyword evidence="3" id="KW-1185">Reference proteome</keyword>
<name>A0A937CY12_9HYPH</name>
<evidence type="ECO:0000313" key="2">
    <source>
        <dbReference type="EMBL" id="MBL0402811.1"/>
    </source>
</evidence>
<dbReference type="AlphaFoldDB" id="A0A937CY12"/>
<proteinExistence type="predicted"/>
<comment type="caution">
    <text evidence="2">The sequence shown here is derived from an EMBL/GenBank/DDBJ whole genome shotgun (WGS) entry which is preliminary data.</text>
</comment>
<evidence type="ECO:0000256" key="1">
    <source>
        <dbReference type="SAM" id="MobiDB-lite"/>
    </source>
</evidence>
<feature type="region of interest" description="Disordered" evidence="1">
    <location>
        <begin position="1"/>
        <end position="87"/>
    </location>
</feature>
<dbReference type="RefSeq" id="WP_202055500.1">
    <property type="nucleotide sequence ID" value="NZ_JAEQMY010000002.1"/>
</dbReference>
<feature type="compositionally biased region" description="Pro residues" evidence="1">
    <location>
        <begin position="8"/>
        <end position="20"/>
    </location>
</feature>
<evidence type="ECO:0000313" key="3">
    <source>
        <dbReference type="Proteomes" id="UP000605848"/>
    </source>
</evidence>
<reference evidence="2" key="1">
    <citation type="submission" date="2021-01" db="EMBL/GenBank/DDBJ databases">
        <title>Microvirga sp.</title>
        <authorList>
            <person name="Kim M.K."/>
        </authorList>
    </citation>
    <scope>NUCLEOTIDE SEQUENCE</scope>
    <source>
        <strain evidence="2">5420S-16</strain>
    </source>
</reference>
<gene>
    <name evidence="2" type="ORF">JKG68_02400</name>
</gene>